<gene>
    <name evidence="2" type="ORF">WMY93_014486</name>
</gene>
<dbReference type="NCBIfam" id="TIGR01571">
    <property type="entry name" value="A_thal_Cys_rich"/>
    <property type="match status" value="1"/>
</dbReference>
<comment type="similarity">
    <text evidence="1">Belongs to the cornifelin family.</text>
</comment>
<dbReference type="Pfam" id="PF04749">
    <property type="entry name" value="PLAC8"/>
    <property type="match status" value="1"/>
</dbReference>
<keyword evidence="3" id="KW-1185">Reference proteome</keyword>
<protein>
    <recommendedName>
        <fullName evidence="4">Plac8 onzin related protein 1</fullName>
    </recommendedName>
</protein>
<organism evidence="2 3">
    <name type="scientific">Mugilogobius chulae</name>
    <name type="common">yellowstripe goby</name>
    <dbReference type="NCBI Taxonomy" id="88201"/>
    <lineage>
        <taxon>Eukaryota</taxon>
        <taxon>Metazoa</taxon>
        <taxon>Chordata</taxon>
        <taxon>Craniata</taxon>
        <taxon>Vertebrata</taxon>
        <taxon>Euteleostomi</taxon>
        <taxon>Actinopterygii</taxon>
        <taxon>Neopterygii</taxon>
        <taxon>Teleostei</taxon>
        <taxon>Neoteleostei</taxon>
        <taxon>Acanthomorphata</taxon>
        <taxon>Gobiaria</taxon>
        <taxon>Gobiiformes</taxon>
        <taxon>Gobioidei</taxon>
        <taxon>Gobiidae</taxon>
        <taxon>Gobionellinae</taxon>
        <taxon>Mugilogobius</taxon>
    </lineage>
</organism>
<comment type="caution">
    <text evidence="2">The sequence shown here is derived from an EMBL/GenBank/DDBJ whole genome shotgun (WGS) entry which is preliminary data.</text>
</comment>
<dbReference type="PANTHER" id="PTHR15907">
    <property type="entry name" value="DUF614 FAMILY PROTEIN-RELATED"/>
    <property type="match status" value="1"/>
</dbReference>
<evidence type="ECO:0008006" key="4">
    <source>
        <dbReference type="Google" id="ProtNLM"/>
    </source>
</evidence>
<sequence length="113" mass="12485">MPVTQQPTVVVVQGGGPGNWSTGMCDCFNDCGTCCCAWWCFPCLQCQTAQRHGWCCAMPLLDACSCGLVSCLLRGSIRKRHNIPGNGCDDCFKVCCCYVCVWCQMNREVKLRN</sequence>
<reference evidence="3" key="1">
    <citation type="submission" date="2024-04" db="EMBL/GenBank/DDBJ databases">
        <title>Salinicola lusitanus LLJ914,a marine bacterium isolated from the Okinawa Trough.</title>
        <authorList>
            <person name="Li J."/>
        </authorList>
    </citation>
    <scope>NUCLEOTIDE SEQUENCE [LARGE SCALE GENOMIC DNA]</scope>
</reference>
<name>A0AAW0P1N1_9GOBI</name>
<evidence type="ECO:0000313" key="2">
    <source>
        <dbReference type="EMBL" id="KAK7909802.1"/>
    </source>
</evidence>
<dbReference type="AlphaFoldDB" id="A0AAW0P1N1"/>
<dbReference type="Proteomes" id="UP001460270">
    <property type="component" value="Unassembled WGS sequence"/>
</dbReference>
<proteinExistence type="inferred from homology"/>
<dbReference type="InterPro" id="IPR006461">
    <property type="entry name" value="PLAC_motif_containing"/>
</dbReference>
<evidence type="ECO:0000313" key="3">
    <source>
        <dbReference type="Proteomes" id="UP001460270"/>
    </source>
</evidence>
<dbReference type="EMBL" id="JBBPFD010000010">
    <property type="protein sequence ID" value="KAK7909802.1"/>
    <property type="molecule type" value="Genomic_DNA"/>
</dbReference>
<accession>A0AAW0P1N1</accession>
<evidence type="ECO:0000256" key="1">
    <source>
        <dbReference type="ARBA" id="ARBA00009024"/>
    </source>
</evidence>